<feature type="region of interest" description="Disordered" evidence="1">
    <location>
        <begin position="1"/>
        <end position="23"/>
    </location>
</feature>
<feature type="transmembrane region" description="Helical" evidence="2">
    <location>
        <begin position="34"/>
        <end position="55"/>
    </location>
</feature>
<feature type="transmembrane region" description="Helical" evidence="2">
    <location>
        <begin position="227"/>
        <end position="243"/>
    </location>
</feature>
<protein>
    <recommendedName>
        <fullName evidence="3">DUF6311 domain-containing protein</fullName>
    </recommendedName>
</protein>
<feature type="transmembrane region" description="Helical" evidence="2">
    <location>
        <begin position="428"/>
        <end position="446"/>
    </location>
</feature>
<proteinExistence type="predicted"/>
<evidence type="ECO:0000259" key="3">
    <source>
        <dbReference type="Pfam" id="PF19830"/>
    </source>
</evidence>
<feature type="transmembrane region" description="Helical" evidence="2">
    <location>
        <begin position="394"/>
        <end position="416"/>
    </location>
</feature>
<feature type="transmembrane region" description="Helical" evidence="2">
    <location>
        <begin position="353"/>
        <end position="374"/>
    </location>
</feature>
<evidence type="ECO:0000256" key="2">
    <source>
        <dbReference type="SAM" id="Phobius"/>
    </source>
</evidence>
<accession>A0A4Q7ZPP5</accession>
<dbReference type="Proteomes" id="UP000292564">
    <property type="component" value="Unassembled WGS sequence"/>
</dbReference>
<feature type="transmembrane region" description="Helical" evidence="2">
    <location>
        <begin position="328"/>
        <end position="346"/>
    </location>
</feature>
<dbReference type="InterPro" id="IPR046278">
    <property type="entry name" value="DUF6311"/>
</dbReference>
<dbReference type="AlphaFoldDB" id="A0A4Q7ZPP5"/>
<dbReference type="EMBL" id="SHKY01000001">
    <property type="protein sequence ID" value="RZU53052.1"/>
    <property type="molecule type" value="Genomic_DNA"/>
</dbReference>
<evidence type="ECO:0000313" key="4">
    <source>
        <dbReference type="EMBL" id="RZU53052.1"/>
    </source>
</evidence>
<keyword evidence="5" id="KW-1185">Reference proteome</keyword>
<comment type="caution">
    <text evidence="4">The sequence shown here is derived from an EMBL/GenBank/DDBJ whole genome shotgun (WGS) entry which is preliminary data.</text>
</comment>
<sequence length="606" mass="64517">MHAVTEAVDGRAEPGTPEPVAPVPGASVGRWRRLAGPGALLSYLALAVLVLLQLWRDPNGRVLSANDDDHGVFLFMIAHGERVVFHGADLLVSDRLNAPAGVNMMANTSVLALSLPAAPVTHLLGAGVSVALLLTLGLAGTAAAWYWLFTRLVRGRLAAWLGGLWCGFAPAMVSHANGHVNFVCQFVVPFIVWQVLRLREPGRVVRGGLALALLITVQAFINEETLLFTALALGVFALAYAVQRRREAVAVWRRFVAGLGVAAAAAGALLAYPLWHQFFGAGSYHGQPFPPDQYVTDLLSLGAYARQSLAGNAALARAVSVSATEENTFFGVPMLIMLGVMVVMLWRSAAARATALAGAVLLVMSLGPQLRVAGHDTGIPLPFGLISHVPILDLVSVTRFAMVSATLVGVLIALAADRIRDYPHRRRVAFWAGLAVALVPVLPKPLPIVGADPLPPFLTQGTWRQYVSADRTLVPVPLPEVTHGRAGMRWAALSGLEFAVPGGYFMGPADPPSDETGSWHAPPRASTVLLDWVREYGIRPVLTPVDRRAARTDLSFWRADAVVLVPGSDKADLLAATLTDLLGRSPQRIGGVQVWDVRDLAVAPPG</sequence>
<keyword evidence="2" id="KW-0812">Transmembrane</keyword>
<organism evidence="4 5">
    <name type="scientific">Krasilnikovia cinnamomea</name>
    <dbReference type="NCBI Taxonomy" id="349313"/>
    <lineage>
        <taxon>Bacteria</taxon>
        <taxon>Bacillati</taxon>
        <taxon>Actinomycetota</taxon>
        <taxon>Actinomycetes</taxon>
        <taxon>Micromonosporales</taxon>
        <taxon>Micromonosporaceae</taxon>
        <taxon>Krasilnikovia</taxon>
    </lineage>
</organism>
<name>A0A4Q7ZPP5_9ACTN</name>
<keyword evidence="2" id="KW-0472">Membrane</keyword>
<feature type="transmembrane region" description="Helical" evidence="2">
    <location>
        <begin position="255"/>
        <end position="275"/>
    </location>
</feature>
<dbReference type="Pfam" id="PF19830">
    <property type="entry name" value="DUF6311"/>
    <property type="match status" value="1"/>
</dbReference>
<keyword evidence="2" id="KW-1133">Transmembrane helix</keyword>
<feature type="domain" description="DUF6311" evidence="3">
    <location>
        <begin position="89"/>
        <end position="419"/>
    </location>
</feature>
<feature type="transmembrane region" description="Helical" evidence="2">
    <location>
        <begin position="203"/>
        <end position="221"/>
    </location>
</feature>
<feature type="transmembrane region" description="Helical" evidence="2">
    <location>
        <begin position="123"/>
        <end position="148"/>
    </location>
</feature>
<evidence type="ECO:0000313" key="5">
    <source>
        <dbReference type="Proteomes" id="UP000292564"/>
    </source>
</evidence>
<reference evidence="4 5" key="1">
    <citation type="submission" date="2019-02" db="EMBL/GenBank/DDBJ databases">
        <title>Sequencing the genomes of 1000 actinobacteria strains.</title>
        <authorList>
            <person name="Klenk H.-P."/>
        </authorList>
    </citation>
    <scope>NUCLEOTIDE SEQUENCE [LARGE SCALE GENOMIC DNA]</scope>
    <source>
        <strain evidence="4 5">DSM 45162</strain>
    </source>
</reference>
<evidence type="ECO:0000256" key="1">
    <source>
        <dbReference type="SAM" id="MobiDB-lite"/>
    </source>
</evidence>
<dbReference type="OrthoDB" id="3320248at2"/>
<gene>
    <name evidence="4" type="ORF">EV385_4937</name>
</gene>